<accession>A0AAN6W0X5</accession>
<dbReference type="AlphaFoldDB" id="A0AAN6W0X5"/>
<dbReference type="InterPro" id="IPR010730">
    <property type="entry name" value="HET"/>
</dbReference>
<evidence type="ECO:0000259" key="1">
    <source>
        <dbReference type="Pfam" id="PF06985"/>
    </source>
</evidence>
<dbReference type="Pfam" id="PF06985">
    <property type="entry name" value="HET"/>
    <property type="match status" value="1"/>
</dbReference>
<evidence type="ECO:0000313" key="3">
    <source>
        <dbReference type="Proteomes" id="UP001302321"/>
    </source>
</evidence>
<reference evidence="2" key="2">
    <citation type="submission" date="2023-05" db="EMBL/GenBank/DDBJ databases">
        <authorList>
            <consortium name="Lawrence Berkeley National Laboratory"/>
            <person name="Steindorff A."/>
            <person name="Hensen N."/>
            <person name="Bonometti L."/>
            <person name="Westerberg I."/>
            <person name="Brannstrom I.O."/>
            <person name="Guillou S."/>
            <person name="Cros-Aarteil S."/>
            <person name="Calhoun S."/>
            <person name="Haridas S."/>
            <person name="Kuo A."/>
            <person name="Mondo S."/>
            <person name="Pangilinan J."/>
            <person name="Riley R."/>
            <person name="Labutti K."/>
            <person name="Andreopoulos B."/>
            <person name="Lipzen A."/>
            <person name="Chen C."/>
            <person name="Yanf M."/>
            <person name="Daum C."/>
            <person name="Ng V."/>
            <person name="Clum A."/>
            <person name="Ohm R."/>
            <person name="Martin F."/>
            <person name="Silar P."/>
            <person name="Natvig D."/>
            <person name="Lalanne C."/>
            <person name="Gautier V."/>
            <person name="Ament-Velasquez S.L."/>
            <person name="Kruys A."/>
            <person name="Hutchinson M.I."/>
            <person name="Powell A.J."/>
            <person name="Barry K."/>
            <person name="Miller A.N."/>
            <person name="Grigoriev I.V."/>
            <person name="Debuchy R."/>
            <person name="Gladieux P."/>
            <person name="Thoren M.H."/>
            <person name="Johannesson H."/>
        </authorList>
    </citation>
    <scope>NUCLEOTIDE SEQUENCE</scope>
    <source>
        <strain evidence="2">CBS 892.96</strain>
    </source>
</reference>
<name>A0AAN6W0X5_9PEZI</name>
<dbReference type="PANTHER" id="PTHR24148">
    <property type="entry name" value="ANKYRIN REPEAT DOMAIN-CONTAINING PROTEIN 39 HOMOLOG-RELATED"/>
    <property type="match status" value="1"/>
</dbReference>
<dbReference type="InterPro" id="IPR052895">
    <property type="entry name" value="HetReg/Transcr_Mod"/>
</dbReference>
<gene>
    <name evidence="2" type="ORF">QBC36DRAFT_68354</name>
</gene>
<sequence>MSLYDRPLDLEAREIRLVRFQQDEATGSSGLQPTTLEMCILSLNGSLCFSALSYVWGDSADTVSITVNRSTFAATKNLHAALCHLSQADIEWIWIDALCIDMSNHPERTHQVSYMHAIYSLAHRVYLWLRTESFHTDVVMDYMAKSCTASGLHKNSNSYLSFPLPCAPQTRD</sequence>
<dbReference type="PANTHER" id="PTHR24148:SF73">
    <property type="entry name" value="HET DOMAIN PROTEIN (AFU_ORTHOLOGUE AFUA_8G01020)"/>
    <property type="match status" value="1"/>
</dbReference>
<proteinExistence type="predicted"/>
<comment type="caution">
    <text evidence="2">The sequence shown here is derived from an EMBL/GenBank/DDBJ whole genome shotgun (WGS) entry which is preliminary data.</text>
</comment>
<evidence type="ECO:0000313" key="2">
    <source>
        <dbReference type="EMBL" id="KAK4172858.1"/>
    </source>
</evidence>
<protein>
    <submittedName>
        <fullName evidence="2">Heterokaryon incompatibility protein-domain-containing protein</fullName>
    </submittedName>
</protein>
<feature type="domain" description="Heterokaryon incompatibility" evidence="1">
    <location>
        <begin position="49"/>
        <end position="148"/>
    </location>
</feature>
<keyword evidence="3" id="KW-1185">Reference proteome</keyword>
<reference evidence="2" key="1">
    <citation type="journal article" date="2023" name="Mol. Phylogenet. Evol.">
        <title>Genome-scale phylogeny and comparative genomics of the fungal order Sordariales.</title>
        <authorList>
            <person name="Hensen N."/>
            <person name="Bonometti L."/>
            <person name="Westerberg I."/>
            <person name="Brannstrom I.O."/>
            <person name="Guillou S."/>
            <person name="Cros-Aarteil S."/>
            <person name="Calhoun S."/>
            <person name="Haridas S."/>
            <person name="Kuo A."/>
            <person name="Mondo S."/>
            <person name="Pangilinan J."/>
            <person name="Riley R."/>
            <person name="LaButti K."/>
            <person name="Andreopoulos B."/>
            <person name="Lipzen A."/>
            <person name="Chen C."/>
            <person name="Yan M."/>
            <person name="Daum C."/>
            <person name="Ng V."/>
            <person name="Clum A."/>
            <person name="Steindorff A."/>
            <person name="Ohm R.A."/>
            <person name="Martin F."/>
            <person name="Silar P."/>
            <person name="Natvig D.O."/>
            <person name="Lalanne C."/>
            <person name="Gautier V."/>
            <person name="Ament-Velasquez S.L."/>
            <person name="Kruys A."/>
            <person name="Hutchinson M.I."/>
            <person name="Powell A.J."/>
            <person name="Barry K."/>
            <person name="Miller A.N."/>
            <person name="Grigoriev I.V."/>
            <person name="Debuchy R."/>
            <person name="Gladieux P."/>
            <person name="Hiltunen Thoren M."/>
            <person name="Johannesson H."/>
        </authorList>
    </citation>
    <scope>NUCLEOTIDE SEQUENCE</scope>
    <source>
        <strain evidence="2">CBS 892.96</strain>
    </source>
</reference>
<dbReference type="EMBL" id="MU866387">
    <property type="protein sequence ID" value="KAK4172858.1"/>
    <property type="molecule type" value="Genomic_DNA"/>
</dbReference>
<organism evidence="2 3">
    <name type="scientific">Triangularia setosa</name>
    <dbReference type="NCBI Taxonomy" id="2587417"/>
    <lineage>
        <taxon>Eukaryota</taxon>
        <taxon>Fungi</taxon>
        <taxon>Dikarya</taxon>
        <taxon>Ascomycota</taxon>
        <taxon>Pezizomycotina</taxon>
        <taxon>Sordariomycetes</taxon>
        <taxon>Sordariomycetidae</taxon>
        <taxon>Sordariales</taxon>
        <taxon>Podosporaceae</taxon>
        <taxon>Triangularia</taxon>
    </lineage>
</organism>
<dbReference type="Proteomes" id="UP001302321">
    <property type="component" value="Unassembled WGS sequence"/>
</dbReference>